<dbReference type="AlphaFoldDB" id="A0A4P9YE48"/>
<evidence type="ECO:0000313" key="1">
    <source>
        <dbReference type="EMBL" id="RKP17182.1"/>
    </source>
</evidence>
<gene>
    <name evidence="1" type="ORF">ROZALSC1DRAFT_24465</name>
</gene>
<protein>
    <submittedName>
        <fullName evidence="1">Uncharacterized protein</fullName>
    </submittedName>
</protein>
<evidence type="ECO:0000313" key="2">
    <source>
        <dbReference type="Proteomes" id="UP000281549"/>
    </source>
</evidence>
<reference evidence="2" key="1">
    <citation type="journal article" date="2018" name="Nat. Microbiol.">
        <title>Leveraging single-cell genomics to expand the fungal tree of life.</title>
        <authorList>
            <person name="Ahrendt S.R."/>
            <person name="Quandt C.A."/>
            <person name="Ciobanu D."/>
            <person name="Clum A."/>
            <person name="Salamov A."/>
            <person name="Andreopoulos B."/>
            <person name="Cheng J.F."/>
            <person name="Woyke T."/>
            <person name="Pelin A."/>
            <person name="Henrissat B."/>
            <person name="Reynolds N.K."/>
            <person name="Benny G.L."/>
            <person name="Smith M.E."/>
            <person name="James T.Y."/>
            <person name="Grigoriev I.V."/>
        </authorList>
    </citation>
    <scope>NUCLEOTIDE SEQUENCE [LARGE SCALE GENOMIC DNA]</scope>
    <source>
        <strain evidence="2">CSF55</strain>
    </source>
</reference>
<proteinExistence type="predicted"/>
<accession>A0A4P9YE48</accession>
<name>A0A4P9YE48_ROZAC</name>
<organism evidence="1 2">
    <name type="scientific">Rozella allomycis (strain CSF55)</name>
    <dbReference type="NCBI Taxonomy" id="988480"/>
    <lineage>
        <taxon>Eukaryota</taxon>
        <taxon>Fungi</taxon>
        <taxon>Fungi incertae sedis</taxon>
        <taxon>Cryptomycota</taxon>
        <taxon>Cryptomycota incertae sedis</taxon>
        <taxon>Rozella</taxon>
    </lineage>
</organism>
<dbReference type="Proteomes" id="UP000281549">
    <property type="component" value="Unassembled WGS sequence"/>
</dbReference>
<dbReference type="EMBL" id="ML005981">
    <property type="protein sequence ID" value="RKP17182.1"/>
    <property type="molecule type" value="Genomic_DNA"/>
</dbReference>
<sequence>MAFNVVVGLDTLPKLKISFRGLCTFFDRGAITERNDEKRFVLPPPGLTVNFECTRSTHDVRWAAQALVKLQFHKEDYPCYTKIFMLSYYAYLVTRTIQTHIFRIKYIPPFIGIKYNKGQSVDIGPTASVYSRNKR</sequence>